<dbReference type="AlphaFoldDB" id="A0A1F7H2V6"/>
<evidence type="ECO:0000313" key="1">
    <source>
        <dbReference type="EMBL" id="OGK25423.1"/>
    </source>
</evidence>
<dbReference type="PANTHER" id="PTHR33677">
    <property type="entry name" value="TRANSCRIPTIONAL REPRESSOR FRMR-RELATED"/>
    <property type="match status" value="1"/>
</dbReference>
<reference evidence="1 2" key="1">
    <citation type="journal article" date="2016" name="Nat. Commun.">
        <title>Thousands of microbial genomes shed light on interconnected biogeochemical processes in an aquifer system.</title>
        <authorList>
            <person name="Anantharaman K."/>
            <person name="Brown C.T."/>
            <person name="Hug L.A."/>
            <person name="Sharon I."/>
            <person name="Castelle C.J."/>
            <person name="Probst A.J."/>
            <person name="Thomas B.C."/>
            <person name="Singh A."/>
            <person name="Wilkins M.J."/>
            <person name="Karaoz U."/>
            <person name="Brodie E.L."/>
            <person name="Williams K.H."/>
            <person name="Hubbard S.S."/>
            <person name="Banfield J.F."/>
        </authorList>
    </citation>
    <scope>NUCLEOTIDE SEQUENCE [LARGE SCALE GENOMIC DNA]</scope>
</reference>
<dbReference type="GO" id="GO:0046872">
    <property type="term" value="F:metal ion binding"/>
    <property type="evidence" value="ECO:0007669"/>
    <property type="project" value="InterPro"/>
</dbReference>
<gene>
    <name evidence="1" type="ORF">A3C25_01285</name>
</gene>
<dbReference type="Pfam" id="PF02583">
    <property type="entry name" value="Trns_repr_metal"/>
    <property type="match status" value="1"/>
</dbReference>
<organism evidence="1 2">
    <name type="scientific">Candidatus Roizmanbacteria bacterium RIFCSPHIGHO2_02_FULL_38_11</name>
    <dbReference type="NCBI Taxonomy" id="1802039"/>
    <lineage>
        <taxon>Bacteria</taxon>
        <taxon>Candidatus Roizmaniibacteriota</taxon>
    </lineage>
</organism>
<proteinExistence type="predicted"/>
<dbReference type="Proteomes" id="UP000177913">
    <property type="component" value="Unassembled WGS sequence"/>
</dbReference>
<accession>A0A1F7H2V6</accession>
<dbReference type="GO" id="GO:0045892">
    <property type="term" value="P:negative regulation of DNA-templated transcription"/>
    <property type="evidence" value="ECO:0007669"/>
    <property type="project" value="UniProtKB-ARBA"/>
</dbReference>
<comment type="caution">
    <text evidence="1">The sequence shown here is derived from an EMBL/GenBank/DDBJ whole genome shotgun (WGS) entry which is preliminary data.</text>
</comment>
<name>A0A1F7H2V6_9BACT</name>
<sequence>MYKPKNLQDRITHRLKISLGHLEKVITMVENQEYCIDILHQLQAVQEGLKSTGNLVLENHLKTCASDAIKKGETKKAIAEIMQILEKKNI</sequence>
<dbReference type="InterPro" id="IPR003735">
    <property type="entry name" value="Metal_Tscrpt_repr"/>
</dbReference>
<dbReference type="InterPro" id="IPR038390">
    <property type="entry name" value="Metal_Tscrpt_repr_sf"/>
</dbReference>
<evidence type="ECO:0008006" key="3">
    <source>
        <dbReference type="Google" id="ProtNLM"/>
    </source>
</evidence>
<evidence type="ECO:0000313" key="2">
    <source>
        <dbReference type="Proteomes" id="UP000177913"/>
    </source>
</evidence>
<dbReference type="EMBL" id="MFZO01000010">
    <property type="protein sequence ID" value="OGK25423.1"/>
    <property type="molecule type" value="Genomic_DNA"/>
</dbReference>
<dbReference type="GO" id="GO:0003677">
    <property type="term" value="F:DNA binding"/>
    <property type="evidence" value="ECO:0007669"/>
    <property type="project" value="InterPro"/>
</dbReference>
<protein>
    <recommendedName>
        <fullName evidence="3">Transcriptional regulator</fullName>
    </recommendedName>
</protein>
<dbReference type="Gene3D" id="1.20.58.1000">
    <property type="entry name" value="Metal-sensitive repressor, helix protomer"/>
    <property type="match status" value="1"/>
</dbReference>